<dbReference type="RefSeq" id="WP_207141475.1">
    <property type="nucleotide sequence ID" value="NZ_JAEKJZ010000002.1"/>
</dbReference>
<dbReference type="GO" id="GO:0008410">
    <property type="term" value="F:CoA-transferase activity"/>
    <property type="evidence" value="ECO:0007669"/>
    <property type="project" value="InterPro"/>
</dbReference>
<dbReference type="InterPro" id="IPR037171">
    <property type="entry name" value="NagB/RpiA_transferase-like"/>
</dbReference>
<proteinExistence type="predicted"/>
<reference evidence="2" key="1">
    <citation type="submission" date="2020-12" db="EMBL/GenBank/DDBJ databases">
        <title>Oil enriched cultivation method for isolating marine PHA-producing bacteria.</title>
        <authorList>
            <person name="Zheng W."/>
            <person name="Yu S."/>
            <person name="Huang Y."/>
        </authorList>
    </citation>
    <scope>NUCLEOTIDE SEQUENCE</scope>
    <source>
        <strain evidence="2">SY-2-12</strain>
    </source>
</reference>
<dbReference type="PANTHER" id="PTHR13707:SF60">
    <property type="entry name" value="ACETATE COA-TRANSFERASE SUBUNIT ALPHA"/>
    <property type="match status" value="1"/>
</dbReference>
<evidence type="ECO:0000256" key="1">
    <source>
        <dbReference type="ARBA" id="ARBA00022679"/>
    </source>
</evidence>
<organism evidence="2 3">
    <name type="scientific">Roseibium aggregatum</name>
    <dbReference type="NCBI Taxonomy" id="187304"/>
    <lineage>
        <taxon>Bacteria</taxon>
        <taxon>Pseudomonadati</taxon>
        <taxon>Pseudomonadota</taxon>
        <taxon>Alphaproteobacteria</taxon>
        <taxon>Hyphomicrobiales</taxon>
        <taxon>Stappiaceae</taxon>
        <taxon>Roseibium</taxon>
    </lineage>
</organism>
<accession>A0A939EEH8</accession>
<dbReference type="SUPFAM" id="SSF100950">
    <property type="entry name" value="NagB/RpiA/CoA transferase-like"/>
    <property type="match status" value="1"/>
</dbReference>
<dbReference type="Proteomes" id="UP000664096">
    <property type="component" value="Unassembled WGS sequence"/>
</dbReference>
<dbReference type="SMART" id="SM00882">
    <property type="entry name" value="CoA_trans"/>
    <property type="match status" value="1"/>
</dbReference>
<dbReference type="AlphaFoldDB" id="A0A939EEH8"/>
<dbReference type="InterPro" id="IPR004165">
    <property type="entry name" value="CoA_trans_fam_I"/>
</dbReference>
<name>A0A939EEH8_9HYPH</name>
<dbReference type="InterPro" id="IPR012792">
    <property type="entry name" value="3-oxoacid_CoA-transf_A"/>
</dbReference>
<evidence type="ECO:0000313" key="2">
    <source>
        <dbReference type="EMBL" id="MBN9671660.1"/>
    </source>
</evidence>
<keyword evidence="1" id="KW-0808">Transferase</keyword>
<sequence length="220" mass="23140">MKYAIKPEEAAELIPEGATLLIGGFMAVGTPHRLIDAIVARGTKNLTVVANDTAMPGRGIGKMISAGCISKVIASHIGLNPETQQKMIAGEIDVDLVPQGTLVERIRAAGVGLGGILTPTGIGTIVEEGKQKVTVDGKDFLLETPIHGDFALLSAYRADYVCNLEYSLTAHNFNPIMALAGKTVIAEPHHIVPLGVISPDAVKTPGILVDHLLEREPDGN</sequence>
<dbReference type="Gene3D" id="3.40.1080.10">
    <property type="entry name" value="Glutaconate Coenzyme A-transferase"/>
    <property type="match status" value="1"/>
</dbReference>
<dbReference type="NCBIfam" id="TIGR02429">
    <property type="entry name" value="pcaI_scoA_fam"/>
    <property type="match status" value="1"/>
</dbReference>
<dbReference type="PANTHER" id="PTHR13707">
    <property type="entry name" value="KETOACID-COENZYME A TRANSFERASE"/>
    <property type="match status" value="1"/>
</dbReference>
<gene>
    <name evidence="2" type="ORF">JF539_15030</name>
</gene>
<evidence type="ECO:0000313" key="3">
    <source>
        <dbReference type="Proteomes" id="UP000664096"/>
    </source>
</evidence>
<protein>
    <submittedName>
        <fullName evidence="2">3-oxoacid CoA-transferase subunit A</fullName>
    </submittedName>
</protein>
<comment type="caution">
    <text evidence="2">The sequence shown here is derived from an EMBL/GenBank/DDBJ whole genome shotgun (WGS) entry which is preliminary data.</text>
</comment>
<dbReference type="Pfam" id="PF01144">
    <property type="entry name" value="CoA_trans"/>
    <property type="match status" value="1"/>
</dbReference>
<dbReference type="EMBL" id="JAEKJZ010000002">
    <property type="protein sequence ID" value="MBN9671660.1"/>
    <property type="molecule type" value="Genomic_DNA"/>
</dbReference>